<evidence type="ECO:0000313" key="5">
    <source>
        <dbReference type="EMBL" id="RDC37303.1"/>
    </source>
</evidence>
<dbReference type="CDD" id="cd03360">
    <property type="entry name" value="LbH_AT_putative"/>
    <property type="match status" value="1"/>
</dbReference>
<dbReference type="RefSeq" id="WP_035585788.1">
    <property type="nucleotide sequence ID" value="NZ_BQNE01000002.1"/>
</dbReference>
<feature type="binding site" evidence="2">
    <location>
        <position position="74"/>
    </location>
    <ligand>
        <name>substrate</name>
    </ligand>
</feature>
<accession>A0A369NEE0</accession>
<dbReference type="Proteomes" id="UP000436429">
    <property type="component" value="Unassembled WGS sequence"/>
</dbReference>
<dbReference type="EMBL" id="WPOM01000013">
    <property type="protein sequence ID" value="MVN33182.1"/>
    <property type="molecule type" value="Genomic_DNA"/>
</dbReference>
<organism evidence="4 6">
    <name type="scientific">Eggerthella lenta</name>
    <name type="common">Eubacterium lentum</name>
    <dbReference type="NCBI Taxonomy" id="84112"/>
    <lineage>
        <taxon>Bacteria</taxon>
        <taxon>Bacillati</taxon>
        <taxon>Actinomycetota</taxon>
        <taxon>Coriobacteriia</taxon>
        <taxon>Eggerthellales</taxon>
        <taxon>Eggerthellaceae</taxon>
        <taxon>Eggerthella</taxon>
    </lineage>
</organism>
<reference evidence="3 8" key="2">
    <citation type="submission" date="2019-11" db="EMBL/GenBank/DDBJ databases">
        <title>Whole genome shotgun sequencing (WGS) data from Adlercreutzia equolifaciens ResAG-91, Eggerthella lenta MRI-F36, MRI-F37, MRI-F40, ResAG-49, ResAG-88, ResAG-121, ResAG-145, and Gordonibacter sp. ResAG-5, ResAG-26, ResAG-43, ResAG-50, ResAG-59.</title>
        <authorList>
            <person name="Stoll D.A."/>
            <person name="Danylec N."/>
            <person name="Franz C.M.A.P."/>
            <person name="Huch M."/>
        </authorList>
    </citation>
    <scope>NUCLEOTIDE SEQUENCE [LARGE SCALE GENOMIC DNA]</scope>
    <source>
        <strain evidence="3 8">ResAG-88</strain>
    </source>
</reference>
<feature type="site" description="Increases basicity of active site His" evidence="1">
    <location>
        <position position="142"/>
    </location>
</feature>
<feature type="active site" description="Proton acceptor" evidence="1">
    <location>
        <position position="141"/>
    </location>
</feature>
<reference evidence="6 7" key="1">
    <citation type="journal article" date="2018" name="Elife">
        <title>Discovery and characterization of a prevalent human gut bacterial enzyme sufficient for the inactivation of a family of plant toxins.</title>
        <authorList>
            <person name="Koppel N."/>
            <person name="Bisanz J.E."/>
            <person name="Pandelia M.E."/>
            <person name="Turnbaugh P.J."/>
            <person name="Balskus E.P."/>
        </authorList>
    </citation>
    <scope>NUCLEOTIDE SEQUENCE [LARGE SCALE GENOMIC DNA]</scope>
    <source>
        <strain evidence="5 7">16A</strain>
        <strain evidence="4 6">FAA1-1-60AUCSF</strain>
    </source>
</reference>
<evidence type="ECO:0000313" key="8">
    <source>
        <dbReference type="Proteomes" id="UP000436429"/>
    </source>
</evidence>
<dbReference type="EMBL" id="PPUQ01000013">
    <property type="protein sequence ID" value="RDC37303.1"/>
    <property type="molecule type" value="Genomic_DNA"/>
</dbReference>
<comment type="caution">
    <text evidence="4">The sequence shown here is derived from an EMBL/GenBank/DDBJ whole genome shotgun (WGS) entry which is preliminary data.</text>
</comment>
<gene>
    <name evidence="5" type="ORF">C1853_10065</name>
    <name evidence="4" type="ORF">C1871_12800</name>
    <name evidence="3" type="ORF">GO726_08375</name>
</gene>
<evidence type="ECO:0000313" key="3">
    <source>
        <dbReference type="EMBL" id="MVN33182.1"/>
    </source>
</evidence>
<evidence type="ECO:0008006" key="9">
    <source>
        <dbReference type="Google" id="ProtNLM"/>
    </source>
</evidence>
<dbReference type="SUPFAM" id="SSF51161">
    <property type="entry name" value="Trimeric LpxA-like enzymes"/>
    <property type="match status" value="1"/>
</dbReference>
<dbReference type="Proteomes" id="UP000253915">
    <property type="component" value="Unassembled WGS sequence"/>
</dbReference>
<dbReference type="PANTHER" id="PTHR43300">
    <property type="entry name" value="ACETYLTRANSFERASE"/>
    <property type="match status" value="1"/>
</dbReference>
<dbReference type="Gene3D" id="2.160.10.10">
    <property type="entry name" value="Hexapeptide repeat proteins"/>
    <property type="match status" value="1"/>
</dbReference>
<dbReference type="EMBL" id="PPTY01000029">
    <property type="protein sequence ID" value="RDB82841.1"/>
    <property type="molecule type" value="Genomic_DNA"/>
</dbReference>
<dbReference type="AlphaFoldDB" id="A0A369NEE0"/>
<evidence type="ECO:0000313" key="6">
    <source>
        <dbReference type="Proteomes" id="UP000253857"/>
    </source>
</evidence>
<evidence type="ECO:0000256" key="2">
    <source>
        <dbReference type="PIRSR" id="PIRSR620019-2"/>
    </source>
</evidence>
<dbReference type="GeneID" id="69511758"/>
<sequence>MNKGGVRPLVIYGTGDTATLVYSIAIEAGIEVAAFTSDALDARMDTELPPFVAKSDLAKEFPPEQYDMAMGFIGKDLQKTREEKYCEMLNKGYRFPNVVQPGAHVSGMLGKGNIVMAGAVVGPRCSIADCNILWQNCVLSHDNEIGDFNNISPTASFSGYARAGSHCLIGNGAQLNNFVVVNDWALVGAGAYAREDVPTEAVLVPPRSYVLDGRKGIEFA</sequence>
<dbReference type="InterPro" id="IPR050179">
    <property type="entry name" value="Trans_hexapeptide_repeat"/>
</dbReference>
<dbReference type="InterPro" id="IPR020019">
    <property type="entry name" value="AcTrfase_PglD-like"/>
</dbReference>
<evidence type="ECO:0000313" key="7">
    <source>
        <dbReference type="Proteomes" id="UP000253915"/>
    </source>
</evidence>
<protein>
    <recommendedName>
        <fullName evidence="9">Acetyltransferase</fullName>
    </recommendedName>
</protein>
<evidence type="ECO:0000313" key="4">
    <source>
        <dbReference type="EMBL" id="RDB82841.1"/>
    </source>
</evidence>
<dbReference type="InterPro" id="IPR011004">
    <property type="entry name" value="Trimer_LpxA-like_sf"/>
</dbReference>
<name>A0A369NEE0_EGGLN</name>
<proteinExistence type="predicted"/>
<evidence type="ECO:0000256" key="1">
    <source>
        <dbReference type="PIRSR" id="PIRSR620019-1"/>
    </source>
</evidence>
<dbReference type="Proteomes" id="UP000253857">
    <property type="component" value="Unassembled WGS sequence"/>
</dbReference>
<dbReference type="PANTHER" id="PTHR43300:SF7">
    <property type="entry name" value="UDP-N-ACETYLBACILLOSAMINE N-ACETYLTRANSFERASE"/>
    <property type="match status" value="1"/>
</dbReference>